<dbReference type="AlphaFoldDB" id="A0A9D4ANP2"/>
<feature type="compositionally biased region" description="Polar residues" evidence="1">
    <location>
        <begin position="1"/>
        <end position="13"/>
    </location>
</feature>
<dbReference type="OrthoDB" id="1001836at2759"/>
<reference evidence="2 3" key="1">
    <citation type="journal article" date="2021" name="Plant Biotechnol. J.">
        <title>Multi-omics assisted identification of the key and species-specific regulatory components of drought-tolerant mechanisms in Gossypium stocksii.</title>
        <authorList>
            <person name="Yu D."/>
            <person name="Ke L."/>
            <person name="Zhang D."/>
            <person name="Wu Y."/>
            <person name="Sun Y."/>
            <person name="Mei J."/>
            <person name="Sun J."/>
            <person name="Sun Y."/>
        </authorList>
    </citation>
    <scope>NUCLEOTIDE SEQUENCE [LARGE SCALE GENOMIC DNA]</scope>
    <source>
        <strain evidence="3">cv. E1</strain>
        <tissue evidence="2">Leaf</tissue>
    </source>
</reference>
<protein>
    <submittedName>
        <fullName evidence="2">Uncharacterized protein</fullName>
    </submittedName>
</protein>
<evidence type="ECO:0000313" key="2">
    <source>
        <dbReference type="EMBL" id="KAH1131209.1"/>
    </source>
</evidence>
<keyword evidence="3" id="KW-1185">Reference proteome</keyword>
<evidence type="ECO:0000256" key="1">
    <source>
        <dbReference type="SAM" id="MobiDB-lite"/>
    </source>
</evidence>
<gene>
    <name evidence="2" type="ORF">J1N35_002587</name>
</gene>
<dbReference type="EMBL" id="JAIQCV010000001">
    <property type="protein sequence ID" value="KAH1131209.1"/>
    <property type="molecule type" value="Genomic_DNA"/>
</dbReference>
<dbReference type="Proteomes" id="UP000828251">
    <property type="component" value="Unassembled WGS sequence"/>
</dbReference>
<feature type="region of interest" description="Disordered" evidence="1">
    <location>
        <begin position="1"/>
        <end position="22"/>
    </location>
</feature>
<comment type="caution">
    <text evidence="2">The sequence shown here is derived from an EMBL/GenBank/DDBJ whole genome shotgun (WGS) entry which is preliminary data.</text>
</comment>
<proteinExistence type="predicted"/>
<accession>A0A9D4ANP2</accession>
<evidence type="ECO:0000313" key="3">
    <source>
        <dbReference type="Proteomes" id="UP000828251"/>
    </source>
</evidence>
<name>A0A9D4ANP2_9ROSI</name>
<organism evidence="2 3">
    <name type="scientific">Gossypium stocksii</name>
    <dbReference type="NCBI Taxonomy" id="47602"/>
    <lineage>
        <taxon>Eukaryota</taxon>
        <taxon>Viridiplantae</taxon>
        <taxon>Streptophyta</taxon>
        <taxon>Embryophyta</taxon>
        <taxon>Tracheophyta</taxon>
        <taxon>Spermatophyta</taxon>
        <taxon>Magnoliopsida</taxon>
        <taxon>eudicotyledons</taxon>
        <taxon>Gunneridae</taxon>
        <taxon>Pentapetalae</taxon>
        <taxon>rosids</taxon>
        <taxon>malvids</taxon>
        <taxon>Malvales</taxon>
        <taxon>Malvaceae</taxon>
        <taxon>Malvoideae</taxon>
        <taxon>Gossypium</taxon>
    </lineage>
</organism>
<sequence length="94" mass="10416">MSFVQENEAFSNRSLKKHLSSSKWRPQDNHVVCTNFGTAFSQQLFRSTLGLVARNERSKVSLCKSVLANLIASSFVAEAFACSQAVRLGMGMEQ</sequence>